<keyword evidence="5" id="KW-0443">Lipid metabolism</keyword>
<dbReference type="PANTHER" id="PTHR43647">
    <property type="entry name" value="DEHYDROGENASE"/>
    <property type="match status" value="1"/>
</dbReference>
<comment type="similarity">
    <text evidence="6">Belongs to the short-chain dehydrogenases/reductases (SDR) family. ERG27 subfamily.</text>
</comment>
<protein>
    <recommendedName>
        <fullName evidence="9">3-keto sterol reductase</fullName>
    </recommendedName>
</protein>
<dbReference type="SUPFAM" id="SSF51735">
    <property type="entry name" value="NAD(P)-binding Rossmann-fold domains"/>
    <property type="match status" value="1"/>
</dbReference>
<evidence type="ECO:0008006" key="9">
    <source>
        <dbReference type="Google" id="ProtNLM"/>
    </source>
</evidence>
<dbReference type="Proteomes" id="UP001164286">
    <property type="component" value="Unassembled WGS sequence"/>
</dbReference>
<evidence type="ECO:0000256" key="5">
    <source>
        <dbReference type="ARBA" id="ARBA00023098"/>
    </source>
</evidence>
<keyword evidence="8" id="KW-1185">Reference proteome</keyword>
<dbReference type="InterPro" id="IPR036291">
    <property type="entry name" value="NAD(P)-bd_dom_sf"/>
</dbReference>
<dbReference type="GO" id="GO:0006694">
    <property type="term" value="P:steroid biosynthetic process"/>
    <property type="evidence" value="ECO:0007669"/>
    <property type="project" value="UniProtKB-KW"/>
</dbReference>
<dbReference type="PANTHER" id="PTHR43647:SF1">
    <property type="entry name" value="3-KETO-STEROID REDUCTASE ERG27"/>
    <property type="match status" value="1"/>
</dbReference>
<comment type="caution">
    <text evidence="7">The sequence shown here is derived from an EMBL/GenBank/DDBJ whole genome shotgun (WGS) entry which is preliminary data.</text>
</comment>
<dbReference type="InterPro" id="IPR051593">
    <property type="entry name" value="Ergosterol_Biosynth_ERG27"/>
</dbReference>
<organism evidence="7 8">
    <name type="scientific">Dioszegia hungarica</name>
    <dbReference type="NCBI Taxonomy" id="4972"/>
    <lineage>
        <taxon>Eukaryota</taxon>
        <taxon>Fungi</taxon>
        <taxon>Dikarya</taxon>
        <taxon>Basidiomycota</taxon>
        <taxon>Agaricomycotina</taxon>
        <taxon>Tremellomycetes</taxon>
        <taxon>Tremellales</taxon>
        <taxon>Bulleribasidiaceae</taxon>
        <taxon>Dioszegia</taxon>
    </lineage>
</organism>
<dbReference type="GO" id="GO:0005789">
    <property type="term" value="C:endoplasmic reticulum membrane"/>
    <property type="evidence" value="ECO:0007669"/>
    <property type="project" value="TreeGrafter"/>
</dbReference>
<dbReference type="GO" id="GO:0005811">
    <property type="term" value="C:lipid droplet"/>
    <property type="evidence" value="ECO:0007669"/>
    <property type="project" value="TreeGrafter"/>
</dbReference>
<dbReference type="GO" id="GO:0005741">
    <property type="term" value="C:mitochondrial outer membrane"/>
    <property type="evidence" value="ECO:0007669"/>
    <property type="project" value="TreeGrafter"/>
</dbReference>
<dbReference type="RefSeq" id="XP_052943350.1">
    <property type="nucleotide sequence ID" value="XM_053090002.1"/>
</dbReference>
<evidence type="ECO:0000256" key="1">
    <source>
        <dbReference type="ARBA" id="ARBA00022516"/>
    </source>
</evidence>
<dbReference type="Gene3D" id="3.40.50.720">
    <property type="entry name" value="NAD(P)-binding Rossmann-like Domain"/>
    <property type="match status" value="1"/>
</dbReference>
<evidence type="ECO:0000256" key="4">
    <source>
        <dbReference type="ARBA" id="ARBA00023002"/>
    </source>
</evidence>
<dbReference type="GeneID" id="77729207"/>
<keyword evidence="4" id="KW-0560">Oxidoreductase</keyword>
<keyword evidence="1" id="KW-0444">Lipid biosynthesis</keyword>
<dbReference type="AlphaFoldDB" id="A0AA38H3S2"/>
<keyword evidence="3" id="KW-0752">Steroid biosynthesis</keyword>
<gene>
    <name evidence="7" type="ORF">MKK02DRAFT_38230</name>
</gene>
<sequence length="428" mass="47141">MVASDDNRMIVVVTGANTGIGLGICHRLLSSLSLPLDQAITEATPQSSAFAPSHQRSAGLSSSSSSQRTELTLTLILACRSLKKAEVAKEALLERHLRVLEKRRGKGLVVPKGWKEGLRIEIELLDVDSPNGENGILDFCQRLRGKYPYITSLYSNAGVHGAISQRWGAMVLEVFRKGLLYACSHDKAYMDEEVGRLSRDKQRGAIWGINTFAPYLLSTELIGLLQQSPSSLPFSPRIIYTTSSTTELSDFDGLDPAADPQLLRMSKVYAPSKYAGDLLIDDLDRRYGRPSADRRAVRALCGEPGCVATNAAKDWMMESPLYGFLQAANLIVFLLLRLIGSPYHPRDTEDATAGLLYAALVPDEHLPPAGGNERFRFGAHAHPLRDATVDYIPLDGGKSEQADRIFKVQLAECERVREECKRLEKDGR</sequence>
<evidence type="ECO:0000256" key="2">
    <source>
        <dbReference type="ARBA" id="ARBA00022857"/>
    </source>
</evidence>
<dbReference type="EMBL" id="JAKWFO010000008">
    <property type="protein sequence ID" value="KAI9633573.1"/>
    <property type="molecule type" value="Genomic_DNA"/>
</dbReference>
<evidence type="ECO:0000313" key="8">
    <source>
        <dbReference type="Proteomes" id="UP001164286"/>
    </source>
</evidence>
<reference evidence="7" key="1">
    <citation type="journal article" date="2022" name="G3 (Bethesda)">
        <title>High quality genome of the basidiomycete yeast Dioszegia hungarica PDD-24b-2 isolated from cloud water.</title>
        <authorList>
            <person name="Jarrige D."/>
            <person name="Haridas S."/>
            <person name="Bleykasten-Grosshans C."/>
            <person name="Joly M."/>
            <person name="Nadalig T."/>
            <person name="Sancelme M."/>
            <person name="Vuilleumier S."/>
            <person name="Grigoriev I.V."/>
            <person name="Amato P."/>
            <person name="Bringel F."/>
        </authorList>
    </citation>
    <scope>NUCLEOTIDE SEQUENCE</scope>
    <source>
        <strain evidence="7">PDD-24b-2</strain>
    </source>
</reference>
<evidence type="ECO:0000313" key="7">
    <source>
        <dbReference type="EMBL" id="KAI9633573.1"/>
    </source>
</evidence>
<dbReference type="GO" id="GO:0000253">
    <property type="term" value="F:3-beta-hydroxysteroid 3-dehydrogenase (NADP+) activity"/>
    <property type="evidence" value="ECO:0007669"/>
    <property type="project" value="TreeGrafter"/>
</dbReference>
<evidence type="ECO:0000256" key="3">
    <source>
        <dbReference type="ARBA" id="ARBA00022955"/>
    </source>
</evidence>
<evidence type="ECO:0000256" key="6">
    <source>
        <dbReference type="ARBA" id="ARBA00023593"/>
    </source>
</evidence>
<accession>A0AA38H3S2</accession>
<name>A0AA38H3S2_9TREE</name>
<proteinExistence type="inferred from homology"/>
<keyword evidence="2" id="KW-0521">NADP</keyword>